<comment type="caution">
    <text evidence="2">The sequence shown here is derived from an EMBL/GenBank/DDBJ whole genome shotgun (WGS) entry which is preliminary data.</text>
</comment>
<feature type="non-terminal residue" evidence="2">
    <location>
        <position position="1"/>
    </location>
</feature>
<reference evidence="2 3" key="1">
    <citation type="submission" date="2020-08" db="EMBL/GenBank/DDBJ databases">
        <title>Cohnella phylogeny.</title>
        <authorList>
            <person name="Dunlap C."/>
        </authorList>
    </citation>
    <scope>NUCLEOTIDE SEQUENCE [LARGE SCALE GENOMIC DNA]</scope>
    <source>
        <strain evidence="2 3">DSM 28246</strain>
    </source>
</reference>
<evidence type="ECO:0000313" key="2">
    <source>
        <dbReference type="EMBL" id="MBB6674565.1"/>
    </source>
</evidence>
<dbReference type="InterPro" id="IPR041147">
    <property type="entry name" value="GH38_C"/>
</dbReference>
<evidence type="ECO:0000259" key="1">
    <source>
        <dbReference type="Pfam" id="PF17677"/>
    </source>
</evidence>
<feature type="domain" description="Glycosyl hydrolases family 38 C-terminal" evidence="1">
    <location>
        <begin position="4"/>
        <end position="43"/>
    </location>
</feature>
<organism evidence="2 3">
    <name type="scientific">Cohnella nanjingensis</name>
    <dbReference type="NCBI Taxonomy" id="1387779"/>
    <lineage>
        <taxon>Bacteria</taxon>
        <taxon>Bacillati</taxon>
        <taxon>Bacillota</taxon>
        <taxon>Bacilli</taxon>
        <taxon>Bacillales</taxon>
        <taxon>Paenibacillaceae</taxon>
        <taxon>Cohnella</taxon>
    </lineage>
</organism>
<proteinExistence type="predicted"/>
<gene>
    <name evidence="2" type="ORF">H7C19_28170</name>
</gene>
<dbReference type="EMBL" id="JACJVP010000048">
    <property type="protein sequence ID" value="MBB6674565.1"/>
    <property type="molecule type" value="Genomic_DNA"/>
</dbReference>
<dbReference type="Proteomes" id="UP000547209">
    <property type="component" value="Unassembled WGS sequence"/>
</dbReference>
<keyword evidence="3" id="KW-1185">Reference proteome</keyword>
<dbReference type="AlphaFoldDB" id="A0A7X0RY96"/>
<protein>
    <recommendedName>
        <fullName evidence="1">Glycosyl hydrolases family 38 C-terminal domain-containing protein</fullName>
    </recommendedName>
</protein>
<evidence type="ECO:0000313" key="3">
    <source>
        <dbReference type="Proteomes" id="UP000547209"/>
    </source>
</evidence>
<sequence length="48" mass="5582">RFDAHLALQSVEEVNLMEREAAKVGHSGQTFETDIKPYEIKSFRIRFS</sequence>
<dbReference type="Pfam" id="PF17677">
    <property type="entry name" value="Glyco_hydro38C2"/>
    <property type="match status" value="1"/>
</dbReference>
<accession>A0A7X0RY96</accession>
<name>A0A7X0RY96_9BACL</name>